<dbReference type="InterPro" id="IPR015943">
    <property type="entry name" value="WD40/YVTN_repeat-like_dom_sf"/>
</dbReference>
<dbReference type="RefSeq" id="XP_031908498.1">
    <property type="nucleotide sequence ID" value="XM_032052608.1"/>
</dbReference>
<dbReference type="PROSITE" id="PS50082">
    <property type="entry name" value="WD_REPEATS_2"/>
    <property type="match status" value="5"/>
</dbReference>
<dbReference type="InterPro" id="IPR036322">
    <property type="entry name" value="WD40_repeat_dom_sf"/>
</dbReference>
<evidence type="ECO:0000256" key="3">
    <source>
        <dbReference type="PROSITE-ProRule" id="PRU00221"/>
    </source>
</evidence>
<evidence type="ECO:0000313" key="5">
    <source>
        <dbReference type="EMBL" id="KAE8132435.1"/>
    </source>
</evidence>
<feature type="repeat" description="WD" evidence="3">
    <location>
        <begin position="633"/>
        <end position="674"/>
    </location>
</feature>
<dbReference type="PRINTS" id="PR00320">
    <property type="entry name" value="GPROTEINBRPT"/>
</dbReference>
<name>A0A5N6SCW1_ASPPS</name>
<feature type="repeat" description="WD" evidence="3">
    <location>
        <begin position="675"/>
        <end position="716"/>
    </location>
</feature>
<protein>
    <recommendedName>
        <fullName evidence="4">Nephrocystin 3-like N-terminal domain-containing protein</fullName>
    </recommendedName>
</protein>
<feature type="repeat" description="WD" evidence="3">
    <location>
        <begin position="507"/>
        <end position="548"/>
    </location>
</feature>
<dbReference type="InterPro" id="IPR050505">
    <property type="entry name" value="WDR55/POC1"/>
</dbReference>
<dbReference type="OrthoDB" id="674604at2759"/>
<dbReference type="PROSITE" id="PS00678">
    <property type="entry name" value="WD_REPEATS_1"/>
    <property type="match status" value="5"/>
</dbReference>
<keyword evidence="2" id="KW-0677">Repeat</keyword>
<dbReference type="PANTHER" id="PTHR44019:SF8">
    <property type="entry name" value="POC1 CENTRIOLAR PROTEIN HOMOLOG"/>
    <property type="match status" value="1"/>
</dbReference>
<dbReference type="CDD" id="cd00200">
    <property type="entry name" value="WD40"/>
    <property type="match status" value="1"/>
</dbReference>
<dbReference type="InterPro" id="IPR001680">
    <property type="entry name" value="WD40_rpt"/>
</dbReference>
<dbReference type="GeneID" id="43636818"/>
<dbReference type="PROSITE" id="PS50294">
    <property type="entry name" value="WD_REPEATS_REGION"/>
    <property type="match status" value="5"/>
</dbReference>
<evidence type="ECO:0000313" key="6">
    <source>
        <dbReference type="Proteomes" id="UP000325672"/>
    </source>
</evidence>
<dbReference type="Proteomes" id="UP000325672">
    <property type="component" value="Unassembled WGS sequence"/>
</dbReference>
<dbReference type="Pfam" id="PF24883">
    <property type="entry name" value="NPHP3_N"/>
    <property type="match status" value="1"/>
</dbReference>
<accession>A0A5N6SCW1</accession>
<dbReference type="PANTHER" id="PTHR44019">
    <property type="entry name" value="WD REPEAT-CONTAINING PROTEIN 55"/>
    <property type="match status" value="1"/>
</dbReference>
<dbReference type="AlphaFoldDB" id="A0A5N6SCW1"/>
<dbReference type="InterPro" id="IPR020472">
    <property type="entry name" value="WD40_PAC1"/>
</dbReference>
<dbReference type="InterPro" id="IPR019775">
    <property type="entry name" value="WD40_repeat_CS"/>
</dbReference>
<gene>
    <name evidence="5" type="ORF">BDV38DRAFT_210861</name>
</gene>
<proteinExistence type="predicted"/>
<reference evidence="5 6" key="1">
    <citation type="submission" date="2019-04" db="EMBL/GenBank/DDBJ databases">
        <title>Friends and foes A comparative genomics study of 23 Aspergillus species from section Flavi.</title>
        <authorList>
            <consortium name="DOE Joint Genome Institute"/>
            <person name="Kjaerbolling I."/>
            <person name="Vesth T."/>
            <person name="Frisvad J.C."/>
            <person name="Nybo J.L."/>
            <person name="Theobald S."/>
            <person name="Kildgaard S."/>
            <person name="Isbrandt T."/>
            <person name="Kuo A."/>
            <person name="Sato A."/>
            <person name="Lyhne E.K."/>
            <person name="Kogle M.E."/>
            <person name="Wiebenga A."/>
            <person name="Kun R.S."/>
            <person name="Lubbers R.J."/>
            <person name="Makela M.R."/>
            <person name="Barry K."/>
            <person name="Chovatia M."/>
            <person name="Clum A."/>
            <person name="Daum C."/>
            <person name="Haridas S."/>
            <person name="He G."/>
            <person name="LaButti K."/>
            <person name="Lipzen A."/>
            <person name="Mondo S."/>
            <person name="Riley R."/>
            <person name="Salamov A."/>
            <person name="Simmons B.A."/>
            <person name="Magnuson J.K."/>
            <person name="Henrissat B."/>
            <person name="Mortensen U.H."/>
            <person name="Larsen T.O."/>
            <person name="Devries R.P."/>
            <person name="Grigoriev I.V."/>
            <person name="Machida M."/>
            <person name="Baker S.E."/>
            <person name="Andersen M.R."/>
        </authorList>
    </citation>
    <scope>NUCLEOTIDE SEQUENCE [LARGE SCALE GENOMIC DNA]</scope>
    <source>
        <strain evidence="5 6">CBS 117625</strain>
    </source>
</reference>
<feature type="domain" description="Nephrocystin 3-like N-terminal" evidence="4">
    <location>
        <begin position="1"/>
        <end position="127"/>
    </location>
</feature>
<keyword evidence="6" id="KW-1185">Reference proteome</keyword>
<feature type="repeat" description="WD" evidence="3">
    <location>
        <begin position="591"/>
        <end position="632"/>
    </location>
</feature>
<evidence type="ECO:0000256" key="1">
    <source>
        <dbReference type="ARBA" id="ARBA00022574"/>
    </source>
</evidence>
<dbReference type="SUPFAM" id="SSF50978">
    <property type="entry name" value="WD40 repeat-like"/>
    <property type="match status" value="1"/>
</dbReference>
<dbReference type="SMART" id="SM00320">
    <property type="entry name" value="WD40"/>
    <property type="match status" value="5"/>
</dbReference>
<evidence type="ECO:0000256" key="2">
    <source>
        <dbReference type="ARBA" id="ARBA00022737"/>
    </source>
</evidence>
<feature type="repeat" description="WD" evidence="3">
    <location>
        <begin position="549"/>
        <end position="590"/>
    </location>
</feature>
<organism evidence="5 6">
    <name type="scientific">Aspergillus pseudotamarii</name>
    <dbReference type="NCBI Taxonomy" id="132259"/>
    <lineage>
        <taxon>Eukaryota</taxon>
        <taxon>Fungi</taxon>
        <taxon>Dikarya</taxon>
        <taxon>Ascomycota</taxon>
        <taxon>Pezizomycotina</taxon>
        <taxon>Eurotiomycetes</taxon>
        <taxon>Eurotiomycetidae</taxon>
        <taxon>Eurotiales</taxon>
        <taxon>Aspergillaceae</taxon>
        <taxon>Aspergillus</taxon>
        <taxon>Aspergillus subgen. Circumdati</taxon>
    </lineage>
</organism>
<dbReference type="InterPro" id="IPR056884">
    <property type="entry name" value="NPHP3-like_N"/>
</dbReference>
<keyword evidence="1 3" id="KW-0853">WD repeat</keyword>
<evidence type="ECO:0000259" key="4">
    <source>
        <dbReference type="Pfam" id="PF24883"/>
    </source>
</evidence>
<sequence>MLVCGIIDELRKSISGSNSSSFFFFQAADSRINNATSVLRCLIRQLVDKHPSLISHLRKHYDQYEDAISWYTLSQVFTDILEDQTMPRTFLVIDGLDECQAGLSGLLHKIMQDWSLYSHVKWLVSSRNWPSIRERLGTAEQLSLELNAASVSTAVGLYIDYKAREVATRKEYNDQTQKAVQQYLTTNADGTFLWVALVCLYLENVRWDPIAKMKTFPPGLDSLYRRMMQEIRESGEDVLCWEILGFMVTAYRPMKLKELASLSEVLADHSNDPETLEKAMSLCGSFLTVREGTVYFVHQSAKDFLSGKASGELFPSGIELVHHTIFSKSLSKMELALRRDIYSLHSPGFPIDKVKRPQPDPLGSVQYLCIYWIYHLHDARHIAAREHSQTCDKIYDFLSNKYLNWLEALSLLQSITQAISSVSKLEDLVQKKWSGCSDLAKLVHDAHRFIRYFKGAIEISPLQVYWSALLFSPACSIIRRQYEHEQPQCFLFRPTMEDNWSACLQTLKGHTGWVSSVVFSGDSKMVASASDDETVKIWDANSGHCLQTLEGHSDQVNSVVFSGDLKVVASASRDETVKIWDASSGHCLQTLEGHSDWVNFVVFSGCSKIVASASDDRTVKIWDTSSGHCLQTLEGHTGRVDSVVFSGDSKMVASASGDKTVKIWDANSGHCLQTLEGHSDWVNFVVFSGDSKMVASASGDKTVKIWDASSGRCLQTVHAGSFVEVKSFDLTNWYLELNRSAIHLSLGSCGTPVKPTPEAPTFQGYGISHDRVWITSDAVNLLWLPPEYRPRAFDTTQSGICLACATGRVLIFNIGS</sequence>
<dbReference type="EMBL" id="ML743633">
    <property type="protein sequence ID" value="KAE8132435.1"/>
    <property type="molecule type" value="Genomic_DNA"/>
</dbReference>
<dbReference type="Pfam" id="PF00400">
    <property type="entry name" value="WD40"/>
    <property type="match status" value="5"/>
</dbReference>
<dbReference type="Gene3D" id="2.130.10.10">
    <property type="entry name" value="YVTN repeat-like/Quinoprotein amine dehydrogenase"/>
    <property type="match status" value="3"/>
</dbReference>